<keyword evidence="2" id="KW-0472">Membrane</keyword>
<feature type="transmembrane region" description="Helical" evidence="2">
    <location>
        <begin position="427"/>
        <end position="447"/>
    </location>
</feature>
<keyword evidence="2" id="KW-1133">Transmembrane helix</keyword>
<evidence type="ECO:0000313" key="4">
    <source>
        <dbReference type="EMBL" id="CEM24158.1"/>
    </source>
</evidence>
<dbReference type="VEuPathDB" id="CryptoDB:Cvel_20498"/>
<evidence type="ECO:0000256" key="1">
    <source>
        <dbReference type="SAM" id="MobiDB-lite"/>
    </source>
</evidence>
<evidence type="ECO:0000256" key="2">
    <source>
        <dbReference type="SAM" id="Phobius"/>
    </source>
</evidence>
<evidence type="ECO:0000256" key="3">
    <source>
        <dbReference type="SAM" id="SignalP"/>
    </source>
</evidence>
<dbReference type="EMBL" id="CDMZ01000931">
    <property type="protein sequence ID" value="CEM24158.1"/>
    <property type="molecule type" value="Genomic_DNA"/>
</dbReference>
<protein>
    <submittedName>
        <fullName evidence="4">Uncharacterized protein</fullName>
    </submittedName>
</protein>
<keyword evidence="2" id="KW-0812">Transmembrane</keyword>
<feature type="chain" id="PRO_5005189556" evidence="3">
    <location>
        <begin position="25"/>
        <end position="961"/>
    </location>
</feature>
<feature type="compositionally biased region" description="Acidic residues" evidence="1">
    <location>
        <begin position="952"/>
        <end position="961"/>
    </location>
</feature>
<feature type="transmembrane region" description="Helical" evidence="2">
    <location>
        <begin position="391"/>
        <end position="415"/>
    </location>
</feature>
<dbReference type="PANTHER" id="PTHR36329">
    <property type="entry name" value="TRANSMEMBRANE PROTEIN"/>
    <property type="match status" value="1"/>
</dbReference>
<feature type="compositionally biased region" description="Gly residues" evidence="1">
    <location>
        <begin position="505"/>
        <end position="520"/>
    </location>
</feature>
<accession>A0A0G4G6J0</accession>
<sequence length="961" mass="103110">MSSVSSVCMFLFLLAGSLLKFTETRLVVQPENSKLIGSKYDTEVCNLGPNLPEEGLHDSVWYWPGTTLFDVDPTKDPPSVPSPSSSSEAAAANEEEETGGVESEEESAKETAAASRLRRRRRLEEVQREGENGGAAESEPTGRVPGTYGNGSIWLFDPVHNSTVFLAMIELAQQLHRFDPEAFPLSALLFPEANFTELLPKDENEGEPVFALVLQNENMTELELLSGDATIVRLPYVDEMRSVHNMTFINPQINGTFLEVENTTVDLPPSFVSRWENVSTVVVSIETEAAEEMTVMLKKGERFSAYLDREAANYIDCPAIALFKYVFLAFLGPWLILAAAWRSFPSSRMGYGQIVLHKLIGICPWVKVLLCAAGFWFWSLCPNFGGGIGQALWMCYLALTTMFHTFFFAVLLLLAKGWMLTRELLTRGEALCLAVLIGSGYLVMAVHQLDPELTLPIVFCLYTCLLFAVWTSCAKNIGQLEERQQVVADILALRWMARQERLGRGSAGEGNGDQQGGMGGDPVNDQDGEGEEVAGTQLVLMARALELKLWMFRSLQAVSATYFIGVLLIKYVILVLLKSAQIGYLMIYLMDFLVYLSLAIIFRPRHEVPYLEALASEGDGIRAVLPLFVAGAKSADPSTTHTRDSNSSVATAAGRMQERTQNAQEAGECVCLLDDPQAPSALALVMNPASYLPADPAGSEKEEVGTGETSPPVSSTQGPPLPASREARRGLERTVGFREGVLDVCLGVPSFQSCGVSGRSGGGLGGLAGGFGARGGSVVVNAAESLAASLGALRRWRERVVFRRNGDASRVSLLGGVGVGIEGESPTQQNRPEESPQGGRQTESAGARGAREMEGMQSGEGGGGDLVETLEEGCGGPVSGRQVRLGCSSGRGGSPSSSHSSREGSGGESEIELGGLASCTTNTNTGVMGGRPAWISSEVLLERRGDAKGEDGEGGGGEEME</sequence>
<feature type="compositionally biased region" description="Low complexity" evidence="1">
    <location>
        <begin position="884"/>
        <end position="899"/>
    </location>
</feature>
<feature type="transmembrane region" description="Helical" evidence="2">
    <location>
        <begin position="322"/>
        <end position="344"/>
    </location>
</feature>
<name>A0A0G4G6J0_9ALVE</name>
<feature type="transmembrane region" description="Helical" evidence="2">
    <location>
        <begin position="453"/>
        <end position="473"/>
    </location>
</feature>
<gene>
    <name evidence="4" type="ORF">Cvel_20498</name>
</gene>
<feature type="region of interest" description="Disordered" evidence="1">
    <location>
        <begin position="503"/>
        <end position="529"/>
    </location>
</feature>
<feature type="region of interest" description="Disordered" evidence="1">
    <location>
        <begin position="817"/>
        <end position="961"/>
    </location>
</feature>
<feature type="compositionally biased region" description="Polar residues" evidence="1">
    <location>
        <begin position="707"/>
        <end position="718"/>
    </location>
</feature>
<feature type="region of interest" description="Disordered" evidence="1">
    <location>
        <begin position="72"/>
        <end position="144"/>
    </location>
</feature>
<feature type="region of interest" description="Disordered" evidence="1">
    <location>
        <begin position="694"/>
        <end position="725"/>
    </location>
</feature>
<feature type="transmembrane region" description="Helical" evidence="2">
    <location>
        <begin position="557"/>
        <end position="576"/>
    </location>
</feature>
<keyword evidence="3" id="KW-0732">Signal</keyword>
<feature type="compositionally biased region" description="Basic and acidic residues" evidence="1">
    <location>
        <begin position="940"/>
        <end position="951"/>
    </location>
</feature>
<organism evidence="4">
    <name type="scientific">Chromera velia CCMP2878</name>
    <dbReference type="NCBI Taxonomy" id="1169474"/>
    <lineage>
        <taxon>Eukaryota</taxon>
        <taxon>Sar</taxon>
        <taxon>Alveolata</taxon>
        <taxon>Colpodellida</taxon>
        <taxon>Chromeraceae</taxon>
        <taxon>Chromera</taxon>
    </lineage>
</organism>
<feature type="compositionally biased region" description="Basic and acidic residues" evidence="1">
    <location>
        <begin position="122"/>
        <end position="131"/>
    </location>
</feature>
<feature type="region of interest" description="Disordered" evidence="1">
    <location>
        <begin position="635"/>
        <end position="658"/>
    </location>
</feature>
<feature type="compositionally biased region" description="Polar residues" evidence="1">
    <location>
        <begin position="636"/>
        <end position="650"/>
    </location>
</feature>
<feature type="transmembrane region" description="Helical" evidence="2">
    <location>
        <begin position="582"/>
        <end position="602"/>
    </location>
</feature>
<feature type="compositionally biased region" description="Acidic residues" evidence="1">
    <location>
        <begin position="93"/>
        <end position="107"/>
    </location>
</feature>
<reference evidence="4" key="1">
    <citation type="submission" date="2014-11" db="EMBL/GenBank/DDBJ databases">
        <authorList>
            <person name="Otto D Thomas"/>
            <person name="Naeem Raeece"/>
        </authorList>
    </citation>
    <scope>NUCLEOTIDE SEQUENCE</scope>
</reference>
<dbReference type="PANTHER" id="PTHR36329:SF1">
    <property type="entry name" value="TRANSMEMBRANE PROTEIN"/>
    <property type="match status" value="1"/>
</dbReference>
<proteinExistence type="predicted"/>
<feature type="transmembrane region" description="Helical" evidence="2">
    <location>
        <begin position="356"/>
        <end position="379"/>
    </location>
</feature>
<feature type="signal peptide" evidence="3">
    <location>
        <begin position="1"/>
        <end position="24"/>
    </location>
</feature>
<dbReference type="AlphaFoldDB" id="A0A0G4G6J0"/>
<feature type="compositionally biased region" description="Low complexity" evidence="1">
    <location>
        <begin position="82"/>
        <end position="92"/>
    </location>
</feature>